<dbReference type="EMBL" id="QRMI01000037">
    <property type="protein sequence ID" value="RHJ58496.1"/>
    <property type="molecule type" value="Genomic_DNA"/>
</dbReference>
<dbReference type="PROSITE" id="PS51898">
    <property type="entry name" value="TYR_RECOMBINASE"/>
    <property type="match status" value="1"/>
</dbReference>
<accession>A0A415CXI7</accession>
<evidence type="ECO:0000259" key="4">
    <source>
        <dbReference type="PROSITE" id="PS51898"/>
    </source>
</evidence>
<dbReference type="AlphaFoldDB" id="A0A415CXI7"/>
<organism evidence="5 6">
    <name type="scientific">[Ruminococcus] lactaris</name>
    <dbReference type="NCBI Taxonomy" id="46228"/>
    <lineage>
        <taxon>Bacteria</taxon>
        <taxon>Bacillati</taxon>
        <taxon>Bacillota</taxon>
        <taxon>Clostridia</taxon>
        <taxon>Lachnospirales</taxon>
        <taxon>Lachnospiraceae</taxon>
        <taxon>Mediterraneibacter</taxon>
    </lineage>
</organism>
<dbReference type="RefSeq" id="WP_118279362.1">
    <property type="nucleotide sequence ID" value="NZ_JAQDJO010000036.1"/>
</dbReference>
<comment type="caution">
    <text evidence="5">The sequence shown here is derived from an EMBL/GenBank/DDBJ whole genome shotgun (WGS) entry which is preliminary data.</text>
</comment>
<dbReference type="PANTHER" id="PTHR30349:SF64">
    <property type="entry name" value="PROPHAGE INTEGRASE INTD-RELATED"/>
    <property type="match status" value="1"/>
</dbReference>
<dbReference type="InterPro" id="IPR050090">
    <property type="entry name" value="Tyrosine_recombinase_XerCD"/>
</dbReference>
<dbReference type="InterPro" id="IPR011010">
    <property type="entry name" value="DNA_brk_join_enz"/>
</dbReference>
<evidence type="ECO:0000256" key="2">
    <source>
        <dbReference type="ARBA" id="ARBA00023125"/>
    </source>
</evidence>
<dbReference type="Pfam" id="PF00589">
    <property type="entry name" value="Phage_integrase"/>
    <property type="match status" value="1"/>
</dbReference>
<dbReference type="InterPro" id="IPR010998">
    <property type="entry name" value="Integrase_recombinase_N"/>
</dbReference>
<comment type="similarity">
    <text evidence="1">Belongs to the 'phage' integrase family.</text>
</comment>
<evidence type="ECO:0000256" key="3">
    <source>
        <dbReference type="ARBA" id="ARBA00023172"/>
    </source>
</evidence>
<name>A0A415CXI7_9FIRM</name>
<dbReference type="GO" id="GO:0015074">
    <property type="term" value="P:DNA integration"/>
    <property type="evidence" value="ECO:0007669"/>
    <property type="project" value="InterPro"/>
</dbReference>
<proteinExistence type="inferred from homology"/>
<dbReference type="PANTHER" id="PTHR30349">
    <property type="entry name" value="PHAGE INTEGRASE-RELATED"/>
    <property type="match status" value="1"/>
</dbReference>
<gene>
    <name evidence="5" type="ORF">DW116_11715</name>
</gene>
<evidence type="ECO:0000313" key="5">
    <source>
        <dbReference type="EMBL" id="RHJ58496.1"/>
    </source>
</evidence>
<dbReference type="GO" id="GO:0006310">
    <property type="term" value="P:DNA recombination"/>
    <property type="evidence" value="ECO:0007669"/>
    <property type="project" value="UniProtKB-KW"/>
</dbReference>
<sequence length="477" mass="55109">MTLDFTELFKVDACVSSCSNSMINTTGVLESTDNMKKMEILAKYGHFIKHYGTGKDSYYYFRIPDKTIKRGAFRRKKTTREEIESALCDYFIEKEKQSSTGKDMTTFEQLFYEFMEHKKEKVSAGTIRRMMIDWNKYYKTNTDFIQKPYKDITPIDVDDFLNNIVNTSEIKNKAFCNMCGILKQTFGYAVSARYISANDNPYRVEVNRKKIIPTRKKASTQEVYNNSEKQLLLDEMNRRLQNNPTNTCILAIMLDFELGTRRGEILAIKNSDIKNGKLHICRQIIDDYDVSDINNPKLIGYHAVEYTKSDAGDRYIPLTQKAQEYIKQIQRINKETGESYQDFLFVKDGYLINPNKLYNIIKDACNRCINIPIKGTHRIRKTFVSTLVNNGVPITTASRIAGHADERTTIKNYLFDTNDETETNKAILNALGDNPESSVTTTYRNVENKNVTKRDSNIILFPSNKKAENPCFTRISH</sequence>
<evidence type="ECO:0000313" key="6">
    <source>
        <dbReference type="Proteomes" id="UP000285832"/>
    </source>
</evidence>
<dbReference type="InterPro" id="IPR002104">
    <property type="entry name" value="Integrase_catalytic"/>
</dbReference>
<keyword evidence="3" id="KW-0233">DNA recombination</keyword>
<dbReference type="InterPro" id="IPR013762">
    <property type="entry name" value="Integrase-like_cat_sf"/>
</dbReference>
<keyword evidence="2" id="KW-0238">DNA-binding</keyword>
<protein>
    <submittedName>
        <fullName evidence="5">Site-specific integrase</fullName>
    </submittedName>
</protein>
<dbReference type="CDD" id="cd01189">
    <property type="entry name" value="INT_ICEBs1_C_like"/>
    <property type="match status" value="1"/>
</dbReference>
<dbReference type="Gene3D" id="1.10.443.10">
    <property type="entry name" value="Intergrase catalytic core"/>
    <property type="match status" value="1"/>
</dbReference>
<dbReference type="SUPFAM" id="SSF56349">
    <property type="entry name" value="DNA breaking-rejoining enzymes"/>
    <property type="match status" value="1"/>
</dbReference>
<dbReference type="Gene3D" id="1.10.150.130">
    <property type="match status" value="1"/>
</dbReference>
<evidence type="ECO:0000256" key="1">
    <source>
        <dbReference type="ARBA" id="ARBA00008857"/>
    </source>
</evidence>
<dbReference type="Proteomes" id="UP000285832">
    <property type="component" value="Unassembled WGS sequence"/>
</dbReference>
<dbReference type="GO" id="GO:0003677">
    <property type="term" value="F:DNA binding"/>
    <property type="evidence" value="ECO:0007669"/>
    <property type="project" value="UniProtKB-KW"/>
</dbReference>
<reference evidence="5 6" key="1">
    <citation type="submission" date="2018-08" db="EMBL/GenBank/DDBJ databases">
        <title>A genome reference for cultivated species of the human gut microbiota.</title>
        <authorList>
            <person name="Zou Y."/>
            <person name="Xue W."/>
            <person name="Luo G."/>
        </authorList>
    </citation>
    <scope>NUCLEOTIDE SEQUENCE [LARGE SCALE GENOMIC DNA]</scope>
    <source>
        <strain evidence="5 6">AM09-9</strain>
    </source>
</reference>
<feature type="domain" description="Tyr recombinase" evidence="4">
    <location>
        <begin position="226"/>
        <end position="427"/>
    </location>
</feature>